<proteinExistence type="predicted"/>
<dbReference type="EMBL" id="BPVZ01000017">
    <property type="protein sequence ID" value="GKV01460.1"/>
    <property type="molecule type" value="Genomic_DNA"/>
</dbReference>
<dbReference type="Pfam" id="PF04578">
    <property type="entry name" value="DUF594"/>
    <property type="match status" value="1"/>
</dbReference>
<feature type="transmembrane region" description="Helical" evidence="1">
    <location>
        <begin position="20"/>
        <end position="38"/>
    </location>
</feature>
<protein>
    <recommendedName>
        <fullName evidence="2">DUF4220 domain-containing protein</fullName>
    </recommendedName>
</protein>
<feature type="transmembrane region" description="Helical" evidence="1">
    <location>
        <begin position="294"/>
        <end position="314"/>
    </location>
</feature>
<accession>A0AAV5ISC3</accession>
<dbReference type="AlphaFoldDB" id="A0AAV5ISC3"/>
<keyword evidence="1" id="KW-0812">Transmembrane</keyword>
<keyword evidence="1" id="KW-1133">Transmembrane helix</keyword>
<comment type="caution">
    <text evidence="3">The sequence shown here is derived from an EMBL/GenBank/DDBJ whole genome shotgun (WGS) entry which is preliminary data.</text>
</comment>
<dbReference type="Proteomes" id="UP001054252">
    <property type="component" value="Unassembled WGS sequence"/>
</dbReference>
<reference evidence="3 4" key="1">
    <citation type="journal article" date="2021" name="Commun. Biol.">
        <title>The genome of Shorea leprosula (Dipterocarpaceae) highlights the ecological relevance of drought in aseasonal tropical rainforests.</title>
        <authorList>
            <person name="Ng K.K.S."/>
            <person name="Kobayashi M.J."/>
            <person name="Fawcett J.A."/>
            <person name="Hatakeyama M."/>
            <person name="Paape T."/>
            <person name="Ng C.H."/>
            <person name="Ang C.C."/>
            <person name="Tnah L.H."/>
            <person name="Lee C.T."/>
            <person name="Nishiyama T."/>
            <person name="Sese J."/>
            <person name="O'Brien M.J."/>
            <person name="Copetti D."/>
            <person name="Mohd Noor M.I."/>
            <person name="Ong R.C."/>
            <person name="Putra M."/>
            <person name="Sireger I.Z."/>
            <person name="Indrioko S."/>
            <person name="Kosugi Y."/>
            <person name="Izuno A."/>
            <person name="Isagi Y."/>
            <person name="Lee S.L."/>
            <person name="Shimizu K.K."/>
        </authorList>
    </citation>
    <scope>NUCLEOTIDE SEQUENCE [LARGE SCALE GENOMIC DNA]</scope>
    <source>
        <strain evidence="3">214</strain>
    </source>
</reference>
<dbReference type="InterPro" id="IPR007658">
    <property type="entry name" value="DUF594"/>
</dbReference>
<evidence type="ECO:0000256" key="1">
    <source>
        <dbReference type="SAM" id="Phobius"/>
    </source>
</evidence>
<feature type="transmembrane region" description="Helical" evidence="1">
    <location>
        <begin position="320"/>
        <end position="342"/>
    </location>
</feature>
<dbReference type="InterPro" id="IPR025315">
    <property type="entry name" value="DUF4220"/>
</dbReference>
<evidence type="ECO:0000313" key="4">
    <source>
        <dbReference type="Proteomes" id="UP001054252"/>
    </source>
</evidence>
<gene>
    <name evidence="3" type="ORF">SLEP1_g14010</name>
</gene>
<feature type="domain" description="DUF4220" evidence="2">
    <location>
        <begin position="55"/>
        <end position="390"/>
    </location>
</feature>
<sequence length="737" mass="85778">MSESVRASSLFTTLLRYALDVRAMILLSLLLQIALSFLGKRRKHSVSLINKIILWFAYQSKDWVTIAALGKLTSPIMDVDIDNLQGIGSLWAPLLILHLGGPDTITAYSFQDTQLWTRHLLTLVVQSILAFCVIFLSMPEYSTFFFLLLTIPLCFAGIIKYIERILCLKATNSMKTKRIISIFKNPNHLSHPLLDHQESKIVLLGYALFSAMRPDVNNYLSQKEYPLSFKVRIRTYLRKTNHQVKLMLQDLLERNELRRSNSHLTHFDIAVVELGFIFDVVYTKAAFIYTRKGFILRLISFTLSVGMLVYVLISVEDLDFSITLLLLVGAVALDICTVFSILSSDWAVILMHNNCLARKILQYVLQFFPCFLPQQKRWSVRMGQFDLLNYCWNSRKARVYRFLQKCCSYDNLEHWHRFKYTRFVEVPSCLKPKDVYQRRLDSFFSGDSFEATRGERTLDELRGGISDIRTDLEWSIKVDFDASIIAWHLATSICYHQDNKNLNNAPNEAMKISKYLSDYMMHLLVIRPAMLLPDDCSSFWLDRALDVLRDTASKASNKNAAFDSLLLDLPEFSPQTAMENLPKYAGYLATKLNQYTNRWKLIKAMWIEMLLYAAHSCQNVNHVTQLGQYGREFLSIIWVMGGYRVIQELFEIPSIPVIAKSVEVFNAGIILSKSNYEIWSHFMEMHIVEREKLFYIHDKTKPPVECKDRYEKRYVENHKVKRWLLMSEAKIMKRYNM</sequence>
<feature type="transmembrane region" description="Helical" evidence="1">
    <location>
        <begin position="144"/>
        <end position="162"/>
    </location>
</feature>
<evidence type="ECO:0000259" key="2">
    <source>
        <dbReference type="Pfam" id="PF13968"/>
    </source>
</evidence>
<organism evidence="3 4">
    <name type="scientific">Rubroshorea leprosula</name>
    <dbReference type="NCBI Taxonomy" id="152421"/>
    <lineage>
        <taxon>Eukaryota</taxon>
        <taxon>Viridiplantae</taxon>
        <taxon>Streptophyta</taxon>
        <taxon>Embryophyta</taxon>
        <taxon>Tracheophyta</taxon>
        <taxon>Spermatophyta</taxon>
        <taxon>Magnoliopsida</taxon>
        <taxon>eudicotyledons</taxon>
        <taxon>Gunneridae</taxon>
        <taxon>Pentapetalae</taxon>
        <taxon>rosids</taxon>
        <taxon>malvids</taxon>
        <taxon>Malvales</taxon>
        <taxon>Dipterocarpaceae</taxon>
        <taxon>Rubroshorea</taxon>
    </lineage>
</organism>
<dbReference type="Pfam" id="PF13968">
    <property type="entry name" value="DUF4220"/>
    <property type="match status" value="1"/>
</dbReference>
<name>A0AAV5ISC3_9ROSI</name>
<dbReference type="PANTHER" id="PTHR31325">
    <property type="entry name" value="OS01G0798800 PROTEIN-RELATED"/>
    <property type="match status" value="1"/>
</dbReference>
<keyword evidence="1" id="KW-0472">Membrane</keyword>
<keyword evidence="4" id="KW-1185">Reference proteome</keyword>
<feature type="transmembrane region" description="Helical" evidence="1">
    <location>
        <begin position="120"/>
        <end position="138"/>
    </location>
</feature>
<evidence type="ECO:0000313" key="3">
    <source>
        <dbReference type="EMBL" id="GKV01460.1"/>
    </source>
</evidence>